<dbReference type="PANTHER" id="PTHR36438:SF1">
    <property type="entry name" value="IRON-SULFUR CLUSTER REPAIR PROTEIN YTFE"/>
    <property type="match status" value="1"/>
</dbReference>
<proteinExistence type="predicted"/>
<keyword evidence="3" id="KW-0479">Metal-binding</keyword>
<keyword evidence="4" id="KW-0408">Iron</keyword>
<dbReference type="InterPro" id="IPR019903">
    <property type="entry name" value="RIC_family"/>
</dbReference>
<dbReference type="AlphaFoldDB" id="A0A4Q1C8C9"/>
<dbReference type="Proteomes" id="UP000290218">
    <property type="component" value="Unassembled WGS sequence"/>
</dbReference>
<evidence type="ECO:0000256" key="1">
    <source>
        <dbReference type="ARBA" id="ARBA00004496"/>
    </source>
</evidence>
<dbReference type="NCBIfam" id="TIGR03652">
    <property type="entry name" value="FeS_repair_RIC"/>
    <property type="match status" value="1"/>
</dbReference>
<dbReference type="Pfam" id="PF01814">
    <property type="entry name" value="Hemerythrin"/>
    <property type="match status" value="1"/>
</dbReference>
<keyword evidence="7" id="KW-1185">Reference proteome</keyword>
<dbReference type="PANTHER" id="PTHR36438">
    <property type="entry name" value="IRON-SULFUR CLUSTER REPAIR PROTEIN YTFE"/>
    <property type="match status" value="1"/>
</dbReference>
<name>A0A4Q1C8C9_9BACT</name>
<evidence type="ECO:0000313" key="6">
    <source>
        <dbReference type="EMBL" id="RXK55194.1"/>
    </source>
</evidence>
<evidence type="ECO:0000259" key="5">
    <source>
        <dbReference type="Pfam" id="PF01814"/>
    </source>
</evidence>
<reference evidence="6 7" key="1">
    <citation type="submission" date="2019-01" db="EMBL/GenBank/DDBJ databases">
        <title>Lacunisphaera sp. strain TWA-58.</title>
        <authorList>
            <person name="Chen W.-M."/>
        </authorList>
    </citation>
    <scope>NUCLEOTIDE SEQUENCE [LARGE SCALE GENOMIC DNA]</scope>
    <source>
        <strain evidence="6 7">TWA-58</strain>
    </source>
</reference>
<evidence type="ECO:0000256" key="2">
    <source>
        <dbReference type="ARBA" id="ARBA00022490"/>
    </source>
</evidence>
<dbReference type="GO" id="GO:0005737">
    <property type="term" value="C:cytoplasm"/>
    <property type="evidence" value="ECO:0007669"/>
    <property type="project" value="UniProtKB-SubCell"/>
</dbReference>
<dbReference type="Pfam" id="PF04405">
    <property type="entry name" value="ScdA_N"/>
    <property type="match status" value="1"/>
</dbReference>
<dbReference type="EMBL" id="SDHX01000001">
    <property type="protein sequence ID" value="RXK55194.1"/>
    <property type="molecule type" value="Genomic_DNA"/>
</dbReference>
<evidence type="ECO:0000256" key="3">
    <source>
        <dbReference type="ARBA" id="ARBA00022723"/>
    </source>
</evidence>
<evidence type="ECO:0000313" key="7">
    <source>
        <dbReference type="Proteomes" id="UP000290218"/>
    </source>
</evidence>
<keyword evidence="2" id="KW-0963">Cytoplasm</keyword>
<dbReference type="InterPro" id="IPR012312">
    <property type="entry name" value="Hemerythrin-like"/>
</dbReference>
<comment type="caution">
    <text evidence="6">The sequence shown here is derived from an EMBL/GenBank/DDBJ whole genome shotgun (WGS) entry which is preliminary data.</text>
</comment>
<dbReference type="Gene3D" id="1.20.120.520">
    <property type="entry name" value="nmb1532 protein domain like"/>
    <property type="match status" value="1"/>
</dbReference>
<organism evidence="6 7">
    <name type="scientific">Oleiharenicola lentus</name>
    <dbReference type="NCBI Taxonomy" id="2508720"/>
    <lineage>
        <taxon>Bacteria</taxon>
        <taxon>Pseudomonadati</taxon>
        <taxon>Verrucomicrobiota</taxon>
        <taxon>Opitutia</taxon>
        <taxon>Opitutales</taxon>
        <taxon>Opitutaceae</taxon>
        <taxon>Oleiharenicola</taxon>
    </lineage>
</organism>
<dbReference type="OrthoDB" id="9797132at2"/>
<gene>
    <name evidence="6" type="primary">ric</name>
    <name evidence="6" type="ORF">ESB00_04660</name>
</gene>
<protein>
    <submittedName>
        <fullName evidence="6">Iron-sulfur cluster repair di-iron protein</fullName>
    </submittedName>
</protein>
<accession>A0A4Q1C8C9</accession>
<comment type="subcellular location">
    <subcellularLocation>
        <location evidence="1">Cytoplasm</location>
    </subcellularLocation>
</comment>
<dbReference type="RefSeq" id="WP_129046560.1">
    <property type="nucleotide sequence ID" value="NZ_SDHX01000001.1"/>
</dbReference>
<feature type="domain" description="Hemerythrin-like" evidence="5">
    <location>
        <begin position="89"/>
        <end position="234"/>
    </location>
</feature>
<sequence length="240" mass="26183">MSTTTLSDLTPDSRIGDLVATRPGLARIFEELRIDYCCGGKQSLAAASESRGLSVTTVIALLDAAAAALASGPAEVDAAGMSLKDLADHIEHTHHAYLKEELPRLAEMAERVAYKHGHRDARLQEMATTVVSLTQEMFQHMHKEEAVLFPLVRQIEGGLRGGFASSIGDPIRCMEEEHDSAGRATERLRELTDGFTPDADACNTHRALLHGLARFEADLHRHVHKENNVMFPRALALVSA</sequence>
<dbReference type="GO" id="GO:0046872">
    <property type="term" value="F:metal ion binding"/>
    <property type="evidence" value="ECO:0007669"/>
    <property type="project" value="UniProtKB-KW"/>
</dbReference>
<evidence type="ECO:0000256" key="4">
    <source>
        <dbReference type="ARBA" id="ARBA00023004"/>
    </source>
</evidence>